<proteinExistence type="predicted"/>
<dbReference type="Proteomes" id="UP000036681">
    <property type="component" value="Unplaced"/>
</dbReference>
<reference evidence="2" key="1">
    <citation type="submission" date="2017-02" db="UniProtKB">
        <authorList>
            <consortium name="WormBaseParasite"/>
        </authorList>
    </citation>
    <scope>IDENTIFICATION</scope>
</reference>
<sequence length="67" mass="7833">MNLSNLPTDMEICRFTIENNEIAYDVLLSAYNLKHRNRIDPTDRSSNKNCNLIRAFSFEYFVRSSLG</sequence>
<evidence type="ECO:0000313" key="1">
    <source>
        <dbReference type="Proteomes" id="UP000036681"/>
    </source>
</evidence>
<keyword evidence="1" id="KW-1185">Reference proteome</keyword>
<organism evidence="1 2">
    <name type="scientific">Ascaris lumbricoides</name>
    <name type="common">Giant roundworm</name>
    <dbReference type="NCBI Taxonomy" id="6252"/>
    <lineage>
        <taxon>Eukaryota</taxon>
        <taxon>Metazoa</taxon>
        <taxon>Ecdysozoa</taxon>
        <taxon>Nematoda</taxon>
        <taxon>Chromadorea</taxon>
        <taxon>Rhabditida</taxon>
        <taxon>Spirurina</taxon>
        <taxon>Ascaridomorpha</taxon>
        <taxon>Ascaridoidea</taxon>
        <taxon>Ascarididae</taxon>
        <taxon>Ascaris</taxon>
    </lineage>
</organism>
<dbReference type="AlphaFoldDB" id="A0A0M3IHP0"/>
<protein>
    <submittedName>
        <fullName evidence="2">ANK_REP_REGION domain-containing protein</fullName>
    </submittedName>
</protein>
<accession>A0A0M3IHP0</accession>
<dbReference type="WBParaSite" id="ALUE_0001795601-mRNA-1">
    <property type="protein sequence ID" value="ALUE_0001795601-mRNA-1"/>
    <property type="gene ID" value="ALUE_0001795601"/>
</dbReference>
<name>A0A0M3IHP0_ASCLU</name>
<evidence type="ECO:0000313" key="2">
    <source>
        <dbReference type="WBParaSite" id="ALUE_0001795601-mRNA-1"/>
    </source>
</evidence>